<evidence type="ECO:0000313" key="5">
    <source>
        <dbReference type="EMBL" id="KRZ99147.1"/>
    </source>
</evidence>
<evidence type="ECO:0000256" key="1">
    <source>
        <dbReference type="ARBA" id="ARBA00005432"/>
    </source>
</evidence>
<dbReference type="PANTHER" id="PTHR10291">
    <property type="entry name" value="DEHYDRODOLICHYL DIPHOSPHATE SYNTHASE FAMILY MEMBER"/>
    <property type="match status" value="1"/>
</dbReference>
<dbReference type="OrthoDB" id="4173905at2759"/>
<gene>
    <name evidence="5" type="ORF">AC631_05095</name>
</gene>
<evidence type="ECO:0000256" key="2">
    <source>
        <dbReference type="ARBA" id="ARBA00022679"/>
    </source>
</evidence>
<dbReference type="EMBL" id="LMYN01000169">
    <property type="protein sequence ID" value="KRZ99147.1"/>
    <property type="molecule type" value="Genomic_DNA"/>
</dbReference>
<dbReference type="GO" id="GO:1904423">
    <property type="term" value="C:dehydrodolichyl diphosphate synthase complex"/>
    <property type="evidence" value="ECO:0007669"/>
    <property type="project" value="TreeGrafter"/>
</dbReference>
<dbReference type="FunFam" id="3.40.1180.10:FF:000005">
    <property type="entry name" value="Alkyl transferase"/>
    <property type="match status" value="1"/>
</dbReference>
<dbReference type="Gene3D" id="3.40.1180.10">
    <property type="entry name" value="Decaprenyl diphosphate synthase-like"/>
    <property type="match status" value="1"/>
</dbReference>
<protein>
    <recommendedName>
        <fullName evidence="4">Alkyl transferase</fullName>
        <ecNumber evidence="4">2.5.1.-</ecNumber>
    </recommendedName>
</protein>
<dbReference type="GeneID" id="26842104"/>
<dbReference type="RefSeq" id="XP_015465250.1">
    <property type="nucleotide sequence ID" value="XM_015613924.1"/>
</dbReference>
<accession>A0A0V1PSV6</accession>
<dbReference type="GO" id="GO:0005811">
    <property type="term" value="C:lipid droplet"/>
    <property type="evidence" value="ECO:0007669"/>
    <property type="project" value="TreeGrafter"/>
</dbReference>
<dbReference type="NCBIfam" id="TIGR00055">
    <property type="entry name" value="uppS"/>
    <property type="match status" value="1"/>
</dbReference>
<dbReference type="AlphaFoldDB" id="A0A0V1PSV6"/>
<proteinExistence type="inferred from homology"/>
<dbReference type="InterPro" id="IPR001441">
    <property type="entry name" value="UPP_synth-like"/>
</dbReference>
<dbReference type="InterPro" id="IPR018520">
    <property type="entry name" value="UPP_synth-like_CS"/>
</dbReference>
<dbReference type="EC" id="2.5.1.-" evidence="4"/>
<dbReference type="GO" id="GO:0005783">
    <property type="term" value="C:endoplasmic reticulum"/>
    <property type="evidence" value="ECO:0007669"/>
    <property type="project" value="TreeGrafter"/>
</dbReference>
<dbReference type="GO" id="GO:0016094">
    <property type="term" value="P:polyprenol biosynthetic process"/>
    <property type="evidence" value="ECO:0007669"/>
    <property type="project" value="TreeGrafter"/>
</dbReference>
<comment type="caution">
    <text evidence="5">The sequence shown here is derived from an EMBL/GenBank/DDBJ whole genome shotgun (WGS) entry which is preliminary data.</text>
</comment>
<dbReference type="Pfam" id="PF01255">
    <property type="entry name" value="Prenyltransf"/>
    <property type="match status" value="1"/>
</dbReference>
<dbReference type="SUPFAM" id="SSF64005">
    <property type="entry name" value="Undecaprenyl diphosphate synthase"/>
    <property type="match status" value="1"/>
</dbReference>
<dbReference type="Proteomes" id="UP000054251">
    <property type="component" value="Unassembled WGS sequence"/>
</dbReference>
<evidence type="ECO:0000313" key="6">
    <source>
        <dbReference type="Proteomes" id="UP000054251"/>
    </source>
</evidence>
<evidence type="ECO:0000256" key="4">
    <source>
        <dbReference type="RuleBase" id="RU363018"/>
    </source>
</evidence>
<evidence type="ECO:0000256" key="3">
    <source>
        <dbReference type="ARBA" id="ARBA00022842"/>
    </source>
</evidence>
<sequence length="347" mass="39612">MLDWASTFPGYTQLLTTAKKVFGRVIQTGPTPRHVGMIMDGNRRYAKTHKIELKEGHNLGFESMANILELLYESGVECATVYAFSIENFKRLSYEVNWLMDLAKLKFRQISQNGELCEQYGIKIKILGSTELLPPDVYAILKDTEEITKDNTRAVLNICFPYTSRDEITNTIKNVVNESVQNNDFVVDENTIDRFLYTSNSPPLDILLRTSGTFRLSDFLLWQCVSSSCSIVFVDKLWPEFGPWDMCKVLINWSFNTYWYGNGSGYSTANKNVRKNSYRLQPNIEKGTLVPITNSKGASGFERYASEYEDDDDDNSDEYQSDIKNIDFVNESDTATSESEPDLKKSN</sequence>
<dbReference type="GO" id="GO:0045547">
    <property type="term" value="F:ditrans,polycis-polyprenyl diphosphate synthase [(2E,6E)-farnesyl diphosphate specific] activity"/>
    <property type="evidence" value="ECO:0007669"/>
    <property type="project" value="TreeGrafter"/>
</dbReference>
<keyword evidence="6" id="KW-1185">Reference proteome</keyword>
<dbReference type="InterPro" id="IPR036424">
    <property type="entry name" value="UPP_synth-like_sf"/>
</dbReference>
<dbReference type="HAMAP" id="MF_01139">
    <property type="entry name" value="ISPT"/>
    <property type="match status" value="1"/>
</dbReference>
<name>A0A0V1PSV6_9ASCO</name>
<keyword evidence="3" id="KW-0460">Magnesium</keyword>
<reference evidence="5 6" key="1">
    <citation type="submission" date="2015-11" db="EMBL/GenBank/DDBJ databases">
        <title>The genome of Debaryomyces fabryi.</title>
        <authorList>
            <person name="Tafer H."/>
            <person name="Lopandic K."/>
        </authorList>
    </citation>
    <scope>NUCLEOTIDE SEQUENCE [LARGE SCALE GENOMIC DNA]</scope>
    <source>
        <strain evidence="5 6">CBS 789</strain>
    </source>
</reference>
<dbReference type="CDD" id="cd00475">
    <property type="entry name" value="Cis_IPPS"/>
    <property type="match status" value="1"/>
</dbReference>
<dbReference type="PROSITE" id="PS01066">
    <property type="entry name" value="UPP_SYNTHASE"/>
    <property type="match status" value="1"/>
</dbReference>
<organism evidence="5 6">
    <name type="scientific">Debaryomyces fabryi</name>
    <dbReference type="NCBI Taxonomy" id="58627"/>
    <lineage>
        <taxon>Eukaryota</taxon>
        <taxon>Fungi</taxon>
        <taxon>Dikarya</taxon>
        <taxon>Ascomycota</taxon>
        <taxon>Saccharomycotina</taxon>
        <taxon>Pichiomycetes</taxon>
        <taxon>Debaryomycetaceae</taxon>
        <taxon>Debaryomyces</taxon>
    </lineage>
</organism>
<dbReference type="PANTHER" id="PTHR10291:SF43">
    <property type="entry name" value="DEHYDRODOLICHYL DIPHOSPHATE SYNTHASE COMPLEX SUBUNIT DHDDS"/>
    <property type="match status" value="1"/>
</dbReference>
<dbReference type="GO" id="GO:0016020">
    <property type="term" value="C:membrane"/>
    <property type="evidence" value="ECO:0007669"/>
    <property type="project" value="TreeGrafter"/>
</dbReference>
<comment type="similarity">
    <text evidence="1 4">Belongs to the UPP synthase family.</text>
</comment>
<keyword evidence="2 4" id="KW-0808">Transferase</keyword>